<keyword evidence="3" id="KW-1003">Cell membrane</keyword>
<feature type="domain" description="ABC transmembrane type-1" evidence="9">
    <location>
        <begin position="373"/>
        <end position="563"/>
    </location>
</feature>
<keyword evidence="4" id="KW-0997">Cell inner membrane</keyword>
<proteinExistence type="inferred from homology"/>
<evidence type="ECO:0000256" key="3">
    <source>
        <dbReference type="ARBA" id="ARBA00022475"/>
    </source>
</evidence>
<dbReference type="PANTHER" id="PTHR43357:SF4">
    <property type="entry name" value="INNER MEMBRANE ABC TRANSPORTER PERMEASE PROTEIN YDCV"/>
    <property type="match status" value="1"/>
</dbReference>
<evidence type="ECO:0000256" key="6">
    <source>
        <dbReference type="ARBA" id="ARBA00022989"/>
    </source>
</evidence>
<accession>A0A1H6BSS5</accession>
<feature type="transmembrane region" description="Helical" evidence="8">
    <location>
        <begin position="157"/>
        <end position="179"/>
    </location>
</feature>
<dbReference type="Gene3D" id="1.10.3720.10">
    <property type="entry name" value="MetI-like"/>
    <property type="match status" value="2"/>
</dbReference>
<comment type="subcellular location">
    <subcellularLocation>
        <location evidence="1">Cell inner membrane</location>
        <topology evidence="1">Multi-pass membrane protein</topology>
    </subcellularLocation>
    <subcellularLocation>
        <location evidence="8">Cell membrane</location>
        <topology evidence="8">Multi-pass membrane protein</topology>
    </subcellularLocation>
</comment>
<reference evidence="10 11" key="1">
    <citation type="submission" date="2016-10" db="EMBL/GenBank/DDBJ databases">
        <authorList>
            <person name="de Groot N.N."/>
        </authorList>
    </citation>
    <scope>NUCLEOTIDE SEQUENCE [LARGE SCALE GENOMIC DNA]</scope>
    <source>
        <strain evidence="10 11">DSM 26656</strain>
    </source>
</reference>
<keyword evidence="6 8" id="KW-1133">Transmembrane helix</keyword>
<organism evidence="10 11">
    <name type="scientific">Bosea lathyri</name>
    <dbReference type="NCBI Taxonomy" id="1036778"/>
    <lineage>
        <taxon>Bacteria</taxon>
        <taxon>Pseudomonadati</taxon>
        <taxon>Pseudomonadota</taxon>
        <taxon>Alphaproteobacteria</taxon>
        <taxon>Hyphomicrobiales</taxon>
        <taxon>Boseaceae</taxon>
        <taxon>Bosea</taxon>
    </lineage>
</organism>
<evidence type="ECO:0000313" key="11">
    <source>
        <dbReference type="Proteomes" id="UP000236743"/>
    </source>
</evidence>
<feature type="transmembrane region" description="Helical" evidence="8">
    <location>
        <begin position="115"/>
        <end position="137"/>
    </location>
</feature>
<keyword evidence="7 8" id="KW-0472">Membrane</keyword>
<dbReference type="GO" id="GO:0055085">
    <property type="term" value="P:transmembrane transport"/>
    <property type="evidence" value="ECO:0007669"/>
    <property type="project" value="InterPro"/>
</dbReference>
<dbReference type="CDD" id="cd06261">
    <property type="entry name" value="TM_PBP2"/>
    <property type="match status" value="2"/>
</dbReference>
<feature type="domain" description="ABC transmembrane type-1" evidence="9">
    <location>
        <begin position="77"/>
        <end position="284"/>
    </location>
</feature>
<dbReference type="Proteomes" id="UP000236743">
    <property type="component" value="Unassembled WGS sequence"/>
</dbReference>
<evidence type="ECO:0000259" key="9">
    <source>
        <dbReference type="PROSITE" id="PS50928"/>
    </source>
</evidence>
<protein>
    <submittedName>
        <fullName evidence="10">Iron(III) transport system permease protein</fullName>
    </submittedName>
</protein>
<comment type="similarity">
    <text evidence="8">Belongs to the binding-protein-dependent transport system permease family.</text>
</comment>
<evidence type="ECO:0000256" key="4">
    <source>
        <dbReference type="ARBA" id="ARBA00022519"/>
    </source>
</evidence>
<evidence type="ECO:0000256" key="5">
    <source>
        <dbReference type="ARBA" id="ARBA00022692"/>
    </source>
</evidence>
<dbReference type="PROSITE" id="PS50928">
    <property type="entry name" value="ABC_TM1"/>
    <property type="match status" value="2"/>
</dbReference>
<feature type="transmembrane region" description="Helical" evidence="8">
    <location>
        <begin position="542"/>
        <end position="566"/>
    </location>
</feature>
<evidence type="ECO:0000256" key="1">
    <source>
        <dbReference type="ARBA" id="ARBA00004429"/>
    </source>
</evidence>
<evidence type="ECO:0000313" key="10">
    <source>
        <dbReference type="EMBL" id="SEG63487.1"/>
    </source>
</evidence>
<gene>
    <name evidence="10" type="ORF">SAMN04488115_1086</name>
</gene>
<keyword evidence="5 8" id="KW-0812">Transmembrane</keyword>
<dbReference type="AlphaFoldDB" id="A0A1H6BSS5"/>
<feature type="transmembrane region" description="Helical" evidence="8">
    <location>
        <begin position="215"/>
        <end position="241"/>
    </location>
</feature>
<feature type="transmembrane region" description="Helical" evidence="8">
    <location>
        <begin position="501"/>
        <end position="522"/>
    </location>
</feature>
<dbReference type="PANTHER" id="PTHR43357">
    <property type="entry name" value="INNER MEMBRANE ABC TRANSPORTER PERMEASE PROTEIN YDCV"/>
    <property type="match status" value="1"/>
</dbReference>
<dbReference type="SUPFAM" id="SSF161098">
    <property type="entry name" value="MetI-like"/>
    <property type="match status" value="2"/>
</dbReference>
<dbReference type="Pfam" id="PF00528">
    <property type="entry name" value="BPD_transp_1"/>
    <property type="match status" value="2"/>
</dbReference>
<name>A0A1H6BSS5_9HYPH</name>
<evidence type="ECO:0000256" key="8">
    <source>
        <dbReference type="RuleBase" id="RU363032"/>
    </source>
</evidence>
<sequence length="584" mass="62815">MTLSIPTMPTRSASIGHLRHHVLRWVVLAVLLVALFLLVVQPLGWILYNSLHDDDTGLWTLGNYRQIFASAALIKPVLNSLLLASAVAVLSTLLGVPLAWLVARTDLPGRGVIRVLTLAAFVTPSFIGALGWILLAAPNSGWLNVGWRSVTGAQTPLMNIYTMIGTIFVCAIYTVPYTFTMVSSALDEMAVELEDAATTLGSGVMRTMITVTIPLVMPAVLVSFILSFIQGMTLFGVPAFLLTPSGTLVVTTKLAEFYQLFPPALFLSAAYCLPLVIVTGGLFYARHKILGRRQFVTVGGKGRAGRLIRLKKWRLPALAFALIVPVTAVLLPYVAIVLVSLSKAWGLGPVPSNLTLHWYRWAITENPETQRAIVNSLLYAGVAASFCVLLGVIVAYIVERRLLRGAGLLAVLVTIPIIIPGIVLSVGFFSAYTRPPLNFYGTGTIVIAAFVATFLPIAYSQAGSILKGISPEMERAARSVGASESRAFAAITVPLMRGGLVAGWLLVFIPIMRELSVAIFLVSTKTNVMTTLIYNYKDGGNYEAVCAASTLLLAATLMIVLLARFITEGAARRRRNAASLGEVT</sequence>
<keyword evidence="11" id="KW-1185">Reference proteome</keyword>
<evidence type="ECO:0000256" key="2">
    <source>
        <dbReference type="ARBA" id="ARBA00022448"/>
    </source>
</evidence>
<feature type="transmembrane region" description="Helical" evidence="8">
    <location>
        <begin position="437"/>
        <end position="459"/>
    </location>
</feature>
<feature type="transmembrane region" description="Helical" evidence="8">
    <location>
        <begin position="261"/>
        <end position="285"/>
    </location>
</feature>
<feature type="transmembrane region" description="Helical" evidence="8">
    <location>
        <begin position="405"/>
        <end position="431"/>
    </location>
</feature>
<dbReference type="GO" id="GO:0005886">
    <property type="term" value="C:plasma membrane"/>
    <property type="evidence" value="ECO:0007669"/>
    <property type="project" value="UniProtKB-SubCell"/>
</dbReference>
<keyword evidence="2 8" id="KW-0813">Transport</keyword>
<dbReference type="EMBL" id="FNUY01000008">
    <property type="protein sequence ID" value="SEG63487.1"/>
    <property type="molecule type" value="Genomic_DNA"/>
</dbReference>
<feature type="transmembrane region" description="Helical" evidence="8">
    <location>
        <begin position="315"/>
        <end position="341"/>
    </location>
</feature>
<feature type="transmembrane region" description="Helical" evidence="8">
    <location>
        <begin position="21"/>
        <end position="48"/>
    </location>
</feature>
<feature type="transmembrane region" description="Helical" evidence="8">
    <location>
        <begin position="377"/>
        <end position="398"/>
    </location>
</feature>
<evidence type="ECO:0000256" key="7">
    <source>
        <dbReference type="ARBA" id="ARBA00023136"/>
    </source>
</evidence>
<dbReference type="InterPro" id="IPR035906">
    <property type="entry name" value="MetI-like_sf"/>
</dbReference>
<dbReference type="RefSeq" id="WP_200828047.1">
    <property type="nucleotide sequence ID" value="NZ_FNUY01000008.1"/>
</dbReference>
<dbReference type="InterPro" id="IPR000515">
    <property type="entry name" value="MetI-like"/>
</dbReference>
<feature type="transmembrane region" description="Helical" evidence="8">
    <location>
        <begin position="81"/>
        <end position="103"/>
    </location>
</feature>